<protein>
    <submittedName>
        <fullName evidence="1">Glutaredoxin family protein</fullName>
    </submittedName>
</protein>
<dbReference type="InterPro" id="IPR008554">
    <property type="entry name" value="Glutaredoxin-like"/>
</dbReference>
<dbReference type="Pfam" id="PF05768">
    <property type="entry name" value="Glrx-like"/>
    <property type="match status" value="1"/>
</dbReference>
<evidence type="ECO:0000313" key="2">
    <source>
        <dbReference type="Proteomes" id="UP001172778"/>
    </source>
</evidence>
<sequence>MSLPRLTLYGREYCSLCQDMLAQLRSLTDSLQFELNWVDIDDEDALEDKYGQLVPALVGEREEIICFYHLNRRQLDAYLGKIR</sequence>
<reference evidence="1" key="1">
    <citation type="submission" date="2023-03" db="EMBL/GenBank/DDBJ databases">
        <title>Chitinimonas shenzhenensis gen. nov., sp. nov., a novel member of family Burkholderiaceae isolated from activated sludge collected in Shen Zhen, China.</title>
        <authorList>
            <person name="Wang X."/>
        </authorList>
    </citation>
    <scope>NUCLEOTIDE SEQUENCE</scope>
    <source>
        <strain evidence="1">DQS-5</strain>
    </source>
</reference>
<organism evidence="1 2">
    <name type="scientific">Parachitinimonas caeni</name>
    <dbReference type="NCBI Taxonomy" id="3031301"/>
    <lineage>
        <taxon>Bacteria</taxon>
        <taxon>Pseudomonadati</taxon>
        <taxon>Pseudomonadota</taxon>
        <taxon>Betaproteobacteria</taxon>
        <taxon>Neisseriales</taxon>
        <taxon>Chitinibacteraceae</taxon>
        <taxon>Parachitinimonas</taxon>
    </lineage>
</organism>
<dbReference type="InterPro" id="IPR036249">
    <property type="entry name" value="Thioredoxin-like_sf"/>
</dbReference>
<dbReference type="RefSeq" id="WP_284100541.1">
    <property type="nucleotide sequence ID" value="NZ_JARRAF010000008.1"/>
</dbReference>
<dbReference type="SUPFAM" id="SSF52833">
    <property type="entry name" value="Thioredoxin-like"/>
    <property type="match status" value="1"/>
</dbReference>
<dbReference type="Gene3D" id="3.40.30.10">
    <property type="entry name" value="Glutaredoxin"/>
    <property type="match status" value="1"/>
</dbReference>
<evidence type="ECO:0000313" key="1">
    <source>
        <dbReference type="EMBL" id="MDK2124232.1"/>
    </source>
</evidence>
<name>A0ABT7DVZ3_9NEIS</name>
<gene>
    <name evidence="1" type="ORF">PZA18_09245</name>
</gene>
<comment type="caution">
    <text evidence="1">The sequence shown here is derived from an EMBL/GenBank/DDBJ whole genome shotgun (WGS) entry which is preliminary data.</text>
</comment>
<keyword evidence="2" id="KW-1185">Reference proteome</keyword>
<accession>A0ABT7DVZ3</accession>
<proteinExistence type="predicted"/>
<dbReference type="EMBL" id="JARRAF010000008">
    <property type="protein sequence ID" value="MDK2124232.1"/>
    <property type="molecule type" value="Genomic_DNA"/>
</dbReference>
<dbReference type="Proteomes" id="UP001172778">
    <property type="component" value="Unassembled WGS sequence"/>
</dbReference>